<feature type="transmembrane region" description="Helical" evidence="11">
    <location>
        <begin position="207"/>
        <end position="229"/>
    </location>
</feature>
<evidence type="ECO:0000256" key="3">
    <source>
        <dbReference type="ARBA" id="ARBA00022448"/>
    </source>
</evidence>
<keyword evidence="7 11" id="KW-1133">Transmembrane helix</keyword>
<evidence type="ECO:0000256" key="7">
    <source>
        <dbReference type="ARBA" id="ARBA00022989"/>
    </source>
</evidence>
<evidence type="ECO:0000256" key="6">
    <source>
        <dbReference type="ARBA" id="ARBA00022692"/>
    </source>
</evidence>
<reference evidence="12" key="1">
    <citation type="submission" date="2020-10" db="EMBL/GenBank/DDBJ databases">
        <authorList>
            <person name="Gilroy R."/>
        </authorList>
    </citation>
    <scope>NUCLEOTIDE SEQUENCE</scope>
    <source>
        <strain evidence="12">CHK184-25365</strain>
    </source>
</reference>
<organism evidence="12 13">
    <name type="scientific">Candidatus Egerieicola pullicola</name>
    <dbReference type="NCBI Taxonomy" id="2840775"/>
    <lineage>
        <taxon>Bacteria</taxon>
        <taxon>Bacillati</taxon>
        <taxon>Bacillota</taxon>
        <taxon>Clostridia</taxon>
        <taxon>Eubacteriales</taxon>
        <taxon>Oscillospiraceae</taxon>
        <taxon>Oscillospiraceae incertae sedis</taxon>
        <taxon>Candidatus Egerieicola</taxon>
    </lineage>
</organism>
<feature type="transmembrane region" description="Helical" evidence="11">
    <location>
        <begin position="47"/>
        <end position="65"/>
    </location>
</feature>
<feature type="transmembrane region" description="Helical" evidence="11">
    <location>
        <begin position="72"/>
        <end position="88"/>
    </location>
</feature>
<keyword evidence="6 11" id="KW-0812">Transmembrane</keyword>
<feature type="transmembrane region" description="Helical" evidence="11">
    <location>
        <begin position="94"/>
        <end position="113"/>
    </location>
</feature>
<sequence>MNQRIRKILSMDTLRKIVPLAGLIILILIFSLTTNGLFLRWSNIQSLIMQAAITLVAATGTVFVMAHNNLDFSLGGACALSAVLSYLVTGGELIPFFLMCIVFGVMCGLISAFIHIGGRVPAFMAGLCIMFAGRGLAQTVSASQTMLMVDAAQFNQLWFFLVVVIVVFGACFFLFNFTKLGKYQKLIGTNPTATQLSGVNVNKYKTLAFVVCGITLGIAACLTIVRSAAINGNTGLNLETDVLLALSLGGISMQGGSATRIRSAIIGVMIYFILDNGLLLWGLDADYVDIVKAIFFLLTVTISIDRSQYSVIA</sequence>
<feature type="transmembrane region" description="Helical" evidence="11">
    <location>
        <begin position="157"/>
        <end position="177"/>
    </location>
</feature>
<dbReference type="EMBL" id="DVGY01000170">
    <property type="protein sequence ID" value="HIR41649.1"/>
    <property type="molecule type" value="Genomic_DNA"/>
</dbReference>
<evidence type="ECO:0000256" key="2">
    <source>
        <dbReference type="ARBA" id="ARBA00011262"/>
    </source>
</evidence>
<evidence type="ECO:0000256" key="1">
    <source>
        <dbReference type="ARBA" id="ARBA00004651"/>
    </source>
</evidence>
<evidence type="ECO:0000256" key="10">
    <source>
        <dbReference type="ARBA" id="ARBA00039382"/>
    </source>
</evidence>
<comment type="subunit">
    <text evidence="2">The complex is composed of two ATP-binding proteins (LsrA), two transmembrane proteins (LsrC and LsrD) and a solute-binding protein (LsrB).</text>
</comment>
<name>A0A9D1AM20_9FIRM</name>
<evidence type="ECO:0000256" key="4">
    <source>
        <dbReference type="ARBA" id="ARBA00022475"/>
    </source>
</evidence>
<feature type="transmembrane region" description="Helical" evidence="11">
    <location>
        <begin position="120"/>
        <end position="137"/>
    </location>
</feature>
<dbReference type="GO" id="GO:0005886">
    <property type="term" value="C:plasma membrane"/>
    <property type="evidence" value="ECO:0007669"/>
    <property type="project" value="UniProtKB-SubCell"/>
</dbReference>
<dbReference type="InterPro" id="IPR001851">
    <property type="entry name" value="ABC_transp_permease"/>
</dbReference>
<evidence type="ECO:0000313" key="13">
    <source>
        <dbReference type="Proteomes" id="UP000886749"/>
    </source>
</evidence>
<evidence type="ECO:0000256" key="11">
    <source>
        <dbReference type="SAM" id="Phobius"/>
    </source>
</evidence>
<feature type="transmembrane region" description="Helical" evidence="11">
    <location>
        <begin position="264"/>
        <end position="281"/>
    </location>
</feature>
<keyword evidence="5" id="KW-0997">Cell inner membrane</keyword>
<keyword evidence="3" id="KW-0813">Transport</keyword>
<gene>
    <name evidence="12" type="ORF">IAB36_07470</name>
</gene>
<comment type="subcellular location">
    <subcellularLocation>
        <location evidence="1">Cell membrane</location>
        <topology evidence="1">Multi-pass membrane protein</topology>
    </subcellularLocation>
</comment>
<evidence type="ECO:0000256" key="5">
    <source>
        <dbReference type="ARBA" id="ARBA00022519"/>
    </source>
</evidence>
<evidence type="ECO:0000256" key="8">
    <source>
        <dbReference type="ARBA" id="ARBA00023136"/>
    </source>
</evidence>
<dbReference type="Proteomes" id="UP000886749">
    <property type="component" value="Unassembled WGS sequence"/>
</dbReference>
<proteinExistence type="predicted"/>
<dbReference type="PANTHER" id="PTHR32196">
    <property type="entry name" value="ABC TRANSPORTER PERMEASE PROTEIN YPHD-RELATED-RELATED"/>
    <property type="match status" value="1"/>
</dbReference>
<keyword evidence="4" id="KW-1003">Cell membrane</keyword>
<dbReference type="Pfam" id="PF02653">
    <property type="entry name" value="BPD_transp_2"/>
    <property type="match status" value="1"/>
</dbReference>
<reference evidence="12" key="2">
    <citation type="journal article" date="2021" name="PeerJ">
        <title>Extensive microbial diversity within the chicken gut microbiome revealed by metagenomics and culture.</title>
        <authorList>
            <person name="Gilroy R."/>
            <person name="Ravi A."/>
            <person name="Getino M."/>
            <person name="Pursley I."/>
            <person name="Horton D.L."/>
            <person name="Alikhan N.F."/>
            <person name="Baker D."/>
            <person name="Gharbi K."/>
            <person name="Hall N."/>
            <person name="Watson M."/>
            <person name="Adriaenssens E.M."/>
            <person name="Foster-Nyarko E."/>
            <person name="Jarju S."/>
            <person name="Secka A."/>
            <person name="Antonio M."/>
            <person name="Oren A."/>
            <person name="Chaudhuri R.R."/>
            <person name="La Ragione R."/>
            <person name="Hildebrand F."/>
            <person name="Pallen M.J."/>
        </authorList>
    </citation>
    <scope>NUCLEOTIDE SEQUENCE</scope>
    <source>
        <strain evidence="12">CHK184-25365</strain>
    </source>
</reference>
<dbReference type="CDD" id="cd06579">
    <property type="entry name" value="TM_PBP1_transp_AraH_like"/>
    <property type="match status" value="1"/>
</dbReference>
<comment type="caution">
    <text evidence="12">The sequence shown here is derived from an EMBL/GenBank/DDBJ whole genome shotgun (WGS) entry which is preliminary data.</text>
</comment>
<keyword evidence="8 11" id="KW-0472">Membrane</keyword>
<dbReference type="PANTHER" id="PTHR32196:SF29">
    <property type="entry name" value="AUTOINDUCER 2 IMPORT SYSTEM PERMEASE PROTEIN LSRC"/>
    <property type="match status" value="1"/>
</dbReference>
<accession>A0A9D1AM20</accession>
<dbReference type="GO" id="GO:0022857">
    <property type="term" value="F:transmembrane transporter activity"/>
    <property type="evidence" value="ECO:0007669"/>
    <property type="project" value="InterPro"/>
</dbReference>
<comment type="function">
    <text evidence="9">Part of the ABC transporter complex LsrABCD involved in autoinducer 2 (AI-2) import. Probably responsible for the translocation of the substrate across the membrane.</text>
</comment>
<evidence type="ECO:0000313" key="12">
    <source>
        <dbReference type="EMBL" id="HIR41649.1"/>
    </source>
</evidence>
<dbReference type="AlphaFoldDB" id="A0A9D1AM20"/>
<protein>
    <recommendedName>
        <fullName evidence="10">Autoinducer 2 import system permease protein LsrC</fullName>
    </recommendedName>
</protein>
<evidence type="ECO:0000256" key="9">
    <source>
        <dbReference type="ARBA" id="ARBA00025439"/>
    </source>
</evidence>
<feature type="transmembrane region" description="Helical" evidence="11">
    <location>
        <begin position="20"/>
        <end position="41"/>
    </location>
</feature>